<dbReference type="Proteomes" id="UP000749320">
    <property type="component" value="Unassembled WGS sequence"/>
</dbReference>
<dbReference type="GO" id="GO:0003723">
    <property type="term" value="F:RNA binding"/>
    <property type="evidence" value="ECO:0007669"/>
    <property type="project" value="UniProtKB-KW"/>
</dbReference>
<dbReference type="GO" id="GO:0051607">
    <property type="term" value="P:defense response to virus"/>
    <property type="evidence" value="ECO:0007669"/>
    <property type="project" value="UniProtKB-KW"/>
</dbReference>
<keyword evidence="3" id="KW-0694">RNA-binding</keyword>
<dbReference type="EMBL" id="DYWV01000365">
    <property type="protein sequence ID" value="HJF41386.1"/>
    <property type="molecule type" value="Genomic_DNA"/>
</dbReference>
<keyword evidence="4" id="KW-0051">Antiviral defense</keyword>
<name>A0A921GBY0_9FIRM</name>
<proteinExistence type="inferred from homology"/>
<comment type="caution">
    <text evidence="5">The sequence shown here is derived from an EMBL/GenBank/DDBJ whole genome shotgun (WGS) entry which is preliminary data.</text>
</comment>
<sequence>MKLYKITFKNISSITKIPDAQTIFGAVCNIIKQTKGEDDLNKYFNSFDSEPIFVHSSMFLDGTMPMVKVGLIPIEEKNRRVLELEPKEQLKYLSQLKKLKKINAVTLDIYNEYLVDGKFTELKEDIYLNKINIDKGILSRRTIKYDNITQLVTHNNHEEIESNERRLYYDNNIYFHEDCLFCIYVKTNNIEYVKDIFKYSQYFGFGSRVSVGKNCFEMVDINLIDDIKSNNDYKILLSKCVGDDFDLSDSSYVIDSSIYSGGFAYSSNVIGRFNRFVEGSYMKVKENKEYYGNLIECNNGKKIYHYGIGFTL</sequence>
<evidence type="ECO:0000256" key="4">
    <source>
        <dbReference type="ARBA" id="ARBA00023118"/>
    </source>
</evidence>
<organism evidence="5 6">
    <name type="scientific">Thomasclavelia spiroformis</name>
    <dbReference type="NCBI Taxonomy" id="29348"/>
    <lineage>
        <taxon>Bacteria</taxon>
        <taxon>Bacillati</taxon>
        <taxon>Bacillota</taxon>
        <taxon>Erysipelotrichia</taxon>
        <taxon>Erysipelotrichales</taxon>
        <taxon>Coprobacillaceae</taxon>
        <taxon>Thomasclavelia</taxon>
    </lineage>
</organism>
<dbReference type="InterPro" id="IPR005510">
    <property type="entry name" value="Csm4"/>
</dbReference>
<reference evidence="5" key="2">
    <citation type="submission" date="2021-09" db="EMBL/GenBank/DDBJ databases">
        <authorList>
            <person name="Gilroy R."/>
        </authorList>
    </citation>
    <scope>NUCLEOTIDE SEQUENCE</scope>
    <source>
        <strain evidence="5">CHK193-16274</strain>
    </source>
</reference>
<dbReference type="RefSeq" id="WP_278453689.1">
    <property type="nucleotide sequence ID" value="NZ_CAJKXS010000139.1"/>
</dbReference>
<evidence type="ECO:0000256" key="2">
    <source>
        <dbReference type="ARBA" id="ARBA00016109"/>
    </source>
</evidence>
<dbReference type="AlphaFoldDB" id="A0A921GBY0"/>
<accession>A0A921GBY0</accession>
<comment type="similarity">
    <text evidence="1">Belongs to the CRISPR-associated Csm4 family.</text>
</comment>
<reference evidence="5" key="1">
    <citation type="journal article" date="2021" name="PeerJ">
        <title>Extensive microbial diversity within the chicken gut microbiome revealed by metagenomics and culture.</title>
        <authorList>
            <person name="Gilroy R."/>
            <person name="Ravi A."/>
            <person name="Getino M."/>
            <person name="Pursley I."/>
            <person name="Horton D.L."/>
            <person name="Alikhan N.F."/>
            <person name="Baker D."/>
            <person name="Gharbi K."/>
            <person name="Hall N."/>
            <person name="Watson M."/>
            <person name="Adriaenssens E.M."/>
            <person name="Foster-Nyarko E."/>
            <person name="Jarju S."/>
            <person name="Secka A."/>
            <person name="Antonio M."/>
            <person name="Oren A."/>
            <person name="Chaudhuri R.R."/>
            <person name="La Ragione R."/>
            <person name="Hildebrand F."/>
            <person name="Pallen M.J."/>
        </authorList>
    </citation>
    <scope>NUCLEOTIDE SEQUENCE</scope>
    <source>
        <strain evidence="5">CHK193-16274</strain>
    </source>
</reference>
<evidence type="ECO:0000313" key="6">
    <source>
        <dbReference type="Proteomes" id="UP000749320"/>
    </source>
</evidence>
<evidence type="ECO:0000256" key="3">
    <source>
        <dbReference type="ARBA" id="ARBA00022884"/>
    </source>
</evidence>
<evidence type="ECO:0000313" key="5">
    <source>
        <dbReference type="EMBL" id="HJF41386.1"/>
    </source>
</evidence>
<gene>
    <name evidence="5" type="ORF">K8V91_10725</name>
</gene>
<protein>
    <recommendedName>
        <fullName evidence="2">CRISPR system Cms protein Csm4</fullName>
    </recommendedName>
</protein>
<dbReference type="NCBIfam" id="TIGR01903">
    <property type="entry name" value="cas5_csm4"/>
    <property type="match status" value="1"/>
</dbReference>
<evidence type="ECO:0000256" key="1">
    <source>
        <dbReference type="ARBA" id="ARBA00005772"/>
    </source>
</evidence>